<protein>
    <recommendedName>
        <fullName evidence="7">Host specificity protein</fullName>
    </recommendedName>
</protein>
<dbReference type="OrthoDB" id="8445115at2"/>
<dbReference type="InterPro" id="IPR017853">
    <property type="entry name" value="GH"/>
</dbReference>
<gene>
    <name evidence="5" type="ORF">C6569_02775</name>
</gene>
<dbReference type="Proteomes" id="UP000237889">
    <property type="component" value="Chromosome"/>
</dbReference>
<dbReference type="InterPro" id="IPR056490">
    <property type="entry name" value="Rcc01698_C"/>
</dbReference>
<dbReference type="Pfam" id="PF13550">
    <property type="entry name" value="Phage-tail_3"/>
    <property type="match status" value="1"/>
</dbReference>
<reference evidence="5 6" key="1">
    <citation type="submission" date="2018-03" db="EMBL/GenBank/DDBJ databases">
        <title>Genome sequencing of Phreatobacter sp.</title>
        <authorList>
            <person name="Kim S.-J."/>
            <person name="Heo J."/>
            <person name="Kwon S.-W."/>
        </authorList>
    </citation>
    <scope>NUCLEOTIDE SEQUENCE [LARGE SCALE GENOMIC DNA]</scope>
    <source>
        <strain evidence="5 6">S-12</strain>
    </source>
</reference>
<dbReference type="AlphaFoldDB" id="A0A2S0N7D8"/>
<evidence type="ECO:0000259" key="3">
    <source>
        <dbReference type="Pfam" id="PF13550"/>
    </source>
</evidence>
<feature type="domain" description="Tip attachment protein J" evidence="3">
    <location>
        <begin position="769"/>
        <end position="930"/>
    </location>
</feature>
<dbReference type="CDD" id="cd19607">
    <property type="entry name" value="GTA_TIM-barrel-like"/>
    <property type="match status" value="1"/>
</dbReference>
<evidence type="ECO:0000259" key="4">
    <source>
        <dbReference type="Pfam" id="PF23666"/>
    </source>
</evidence>
<evidence type="ECO:0000313" key="5">
    <source>
        <dbReference type="EMBL" id="AVO44074.1"/>
    </source>
</evidence>
<evidence type="ECO:0000259" key="2">
    <source>
        <dbReference type="Pfam" id="PF13547"/>
    </source>
</evidence>
<feature type="region of interest" description="Disordered" evidence="1">
    <location>
        <begin position="941"/>
        <end position="962"/>
    </location>
</feature>
<dbReference type="EMBL" id="CP027668">
    <property type="protein sequence ID" value="AVO44074.1"/>
    <property type="molecule type" value="Genomic_DNA"/>
</dbReference>
<dbReference type="InterPro" id="IPR025195">
    <property type="entry name" value="GTA_TIM_dom"/>
</dbReference>
<dbReference type="SUPFAM" id="SSF51445">
    <property type="entry name" value="(Trans)glycosidases"/>
    <property type="match status" value="1"/>
</dbReference>
<dbReference type="Pfam" id="PF13547">
    <property type="entry name" value="GTA_TIM"/>
    <property type="match status" value="1"/>
</dbReference>
<accession>A0A2S0N7D8</accession>
<dbReference type="Gene3D" id="3.20.20.80">
    <property type="entry name" value="Glycosidases"/>
    <property type="match status" value="1"/>
</dbReference>
<dbReference type="KEGG" id="phr:C6569_02775"/>
<keyword evidence="6" id="KW-1185">Reference proteome</keyword>
<name>A0A2S0N7D8_9HYPH</name>
<feature type="domain" description="GTA TIM-barrel-like" evidence="2">
    <location>
        <begin position="423"/>
        <end position="711"/>
    </location>
</feature>
<organism evidence="5 6">
    <name type="scientific">Phreatobacter cathodiphilus</name>
    <dbReference type="NCBI Taxonomy" id="1868589"/>
    <lineage>
        <taxon>Bacteria</taxon>
        <taxon>Pseudomonadati</taxon>
        <taxon>Pseudomonadota</taxon>
        <taxon>Alphaproteobacteria</taxon>
        <taxon>Hyphomicrobiales</taxon>
        <taxon>Phreatobacteraceae</taxon>
        <taxon>Phreatobacter</taxon>
    </lineage>
</organism>
<dbReference type="InterPro" id="IPR032876">
    <property type="entry name" value="J_dom"/>
</dbReference>
<evidence type="ECO:0000313" key="6">
    <source>
        <dbReference type="Proteomes" id="UP000237889"/>
    </source>
</evidence>
<evidence type="ECO:0000256" key="1">
    <source>
        <dbReference type="SAM" id="MobiDB-lite"/>
    </source>
</evidence>
<feature type="region of interest" description="Disordered" evidence="1">
    <location>
        <begin position="629"/>
        <end position="653"/>
    </location>
</feature>
<proteinExistence type="predicted"/>
<sequence length="1276" mass="133831">MAALVLSLAGATLGGSFGAAGVVAGRLAGALAGAVIDRALFGARPPDGPRLKDLDVLSSTEGAPIPRVYGRMRVAGQVVWATKLTEQAAGGGKGASRGRSYSYTANFAVGLCEGPIAGVGRIWADGKELDQAGLTIRVHRGTEDQPADPLIVAKEGAGDTPAYRGLAYVVFENLPLDDFGSRIPQLTCEVIRPVGALEEMVRALVVIPGATEFGYEPAVHVRDYGYGRSAPETRHTTRDGSDFTVALDEAQALCPNLESVSLVVAWFGDDLRAGRCTIRPAVERRDKEVAGLVWEAAGETRATARLVSEVDGRPSYGGSPSDATVVRAIRDLGARGLKVTLIPFVMMDVPAENALPDPWTGADGQPPHPWRGRITCTPAPGRPGSTDGAAAAAEEVADFLGTAAASDFTVAGDAVAYAGPEEWRYRRFVLHLAALAKAAGGVDAFLLGSEMVGLTRVRGAAGHPFVQGLADLAGEVRALLPDAILSYAADWTEYGGQARGVDLDFPLDPLWAHADIGAVGIDWYAPLADRRDDTPGTPYGVAALAEGFAGGEGFDWYYASDLDRAAGTRTPITDGLGKPWVFRQKDLVSWWSEEHRPRLGGVETAPTAWVPRSKPVWLTELGFPAVDRGANRPSVFPDPKSSESGLPPFSSGDRDDLIQRRALEAVLSRLDPAFGGTAEANPVSPAYGGPMVDPARIALWAFDARPWPAFPRAGDVWADGANWETGHWLNGRLGSAPVGDLMRAVLGEYGVAAVEAGEVEGVLDGFSIDRPMSARDALEGIARAFGVEAVERGEGLVLLGRAGPPVASLEADGLVDEEERHPLSVTRSETADLPAELSIAFAETDADFRATAVTSRRIVGGADRVSGLSLSAAADPGEMALRGEALLHRLWAARDKATFALPPSALRLEPGDAVTMSGQEGPAAFRLTTLEGGLMRRAEAESLAPPVRARRPRSARRGYEGPAATGAPAVAILALPPLTEAEPVPLAFCAVSADPWRGPYTVWRGGEGLGDEAVGTLQRPSLMGRTLTALAAGDPWRWDRHASVTVELVTGALAGQPEAAVLGGANGLALRHPAGGWEVLQFRDAALVAERSWVLSRLIRGQRGTEHLTGPVPAGASVVLLDGPLVSLGSGLDLVGRPFRWRIGSSVLLAADPAMAEVEAAADMTALTPFAPVHARARREAAGIRISWARRTRLGGDGWDMAEVGLGEAAERYRLTIRAADGAPIRDVETTAPSHLYPAADEAADFGAPQSVLRLTVAQVSAVAGPGHPLDAVLAV</sequence>
<evidence type="ECO:0008006" key="7">
    <source>
        <dbReference type="Google" id="ProtNLM"/>
    </source>
</evidence>
<dbReference type="RefSeq" id="WP_106747404.1">
    <property type="nucleotide sequence ID" value="NZ_CP027668.1"/>
</dbReference>
<dbReference type="Pfam" id="PF23666">
    <property type="entry name" value="Rcc01698_C"/>
    <property type="match status" value="1"/>
</dbReference>
<feature type="domain" description="Rcc01698-like C-terminal" evidence="4">
    <location>
        <begin position="1022"/>
        <end position="1119"/>
    </location>
</feature>